<dbReference type="InterPro" id="IPR041616">
    <property type="entry name" value="PheRS_beta_core"/>
</dbReference>
<dbReference type="GO" id="GO:0004826">
    <property type="term" value="F:phenylalanine-tRNA ligase activity"/>
    <property type="evidence" value="ECO:0007669"/>
    <property type="project" value="UniProtKB-UniRule"/>
</dbReference>
<evidence type="ECO:0000313" key="20">
    <source>
        <dbReference type="EMBL" id="ODR06639.1"/>
    </source>
</evidence>
<evidence type="ECO:0000256" key="3">
    <source>
        <dbReference type="ARBA" id="ARBA00011209"/>
    </source>
</evidence>
<keyword evidence="21" id="KW-1185">Reference proteome</keyword>
<dbReference type="PROSITE" id="PS51447">
    <property type="entry name" value="FDX_ACB"/>
    <property type="match status" value="1"/>
</dbReference>
<dbReference type="Gene3D" id="3.30.56.10">
    <property type="match status" value="2"/>
</dbReference>
<keyword evidence="10 15" id="KW-0460">Magnesium</keyword>
<dbReference type="OrthoDB" id="9805455at2"/>
<evidence type="ECO:0000259" key="19">
    <source>
        <dbReference type="PROSITE" id="PS51483"/>
    </source>
</evidence>
<dbReference type="InterPro" id="IPR004532">
    <property type="entry name" value="Phe-tRNA-ligase_IIc_bsu_bact"/>
</dbReference>
<organism evidence="20 21">
    <name type="scientific">Mycobacterium sherrisii</name>
    <dbReference type="NCBI Taxonomy" id="243061"/>
    <lineage>
        <taxon>Bacteria</taxon>
        <taxon>Bacillati</taxon>
        <taxon>Actinomycetota</taxon>
        <taxon>Actinomycetes</taxon>
        <taxon>Mycobacteriales</taxon>
        <taxon>Mycobacteriaceae</taxon>
        <taxon>Mycobacterium</taxon>
        <taxon>Mycobacterium simiae complex</taxon>
    </lineage>
</organism>
<dbReference type="Gene3D" id="2.40.50.140">
    <property type="entry name" value="Nucleic acid-binding proteins"/>
    <property type="match status" value="1"/>
</dbReference>
<feature type="binding site" evidence="15">
    <location>
        <position position="483"/>
    </location>
    <ligand>
        <name>Mg(2+)</name>
        <dbReference type="ChEBI" id="CHEBI:18420"/>
        <note>shared with alpha subunit</note>
    </ligand>
</feature>
<evidence type="ECO:0000256" key="7">
    <source>
        <dbReference type="ARBA" id="ARBA00022723"/>
    </source>
</evidence>
<dbReference type="FunFam" id="3.30.930.10:FF:000130">
    <property type="entry name" value="Phenylalanine--tRNA ligase beta subunit"/>
    <property type="match status" value="1"/>
</dbReference>
<dbReference type="Pfam" id="PF03484">
    <property type="entry name" value="B5"/>
    <property type="match status" value="1"/>
</dbReference>
<dbReference type="InterPro" id="IPR020825">
    <property type="entry name" value="Phe-tRNA_synthase-like_B3/B4"/>
</dbReference>
<evidence type="ECO:0000256" key="9">
    <source>
        <dbReference type="ARBA" id="ARBA00022840"/>
    </source>
</evidence>
<evidence type="ECO:0000256" key="8">
    <source>
        <dbReference type="ARBA" id="ARBA00022741"/>
    </source>
</evidence>
<feature type="binding site" evidence="15">
    <location>
        <position position="474"/>
    </location>
    <ligand>
        <name>Mg(2+)</name>
        <dbReference type="ChEBI" id="CHEBI:18420"/>
        <note>shared with alpha subunit</note>
    </ligand>
</feature>
<feature type="domain" description="FDX-ACB" evidence="18">
    <location>
        <begin position="744"/>
        <end position="837"/>
    </location>
</feature>
<proteinExistence type="inferred from homology"/>
<evidence type="ECO:0000256" key="5">
    <source>
        <dbReference type="ARBA" id="ARBA00022555"/>
    </source>
</evidence>
<dbReference type="SUPFAM" id="SSF55681">
    <property type="entry name" value="Class II aaRS and biotin synthetases"/>
    <property type="match status" value="1"/>
</dbReference>
<dbReference type="EMBL" id="MIHC01000016">
    <property type="protein sequence ID" value="ODR06639.1"/>
    <property type="molecule type" value="Genomic_DNA"/>
</dbReference>
<dbReference type="InterPro" id="IPR045060">
    <property type="entry name" value="Phe-tRNA-ligase_IIc_bsu"/>
</dbReference>
<dbReference type="InterPro" id="IPR033714">
    <property type="entry name" value="tRNA_bind_bactPheRS"/>
</dbReference>
<dbReference type="AlphaFoldDB" id="A0A1E3SX25"/>
<gene>
    <name evidence="15" type="primary">pheT</name>
    <name evidence="20" type="ORF">BHQ21_11225</name>
</gene>
<evidence type="ECO:0000256" key="13">
    <source>
        <dbReference type="ARBA" id="ARBA00023146"/>
    </source>
</evidence>
<evidence type="ECO:0000259" key="18">
    <source>
        <dbReference type="PROSITE" id="PS51447"/>
    </source>
</evidence>
<dbReference type="CDD" id="cd02796">
    <property type="entry name" value="tRNA_bind_bactPheRS"/>
    <property type="match status" value="1"/>
</dbReference>
<dbReference type="GO" id="GO:0005524">
    <property type="term" value="F:ATP binding"/>
    <property type="evidence" value="ECO:0007669"/>
    <property type="project" value="UniProtKB-UniRule"/>
</dbReference>
<dbReference type="PROSITE" id="PS50886">
    <property type="entry name" value="TRBD"/>
    <property type="match status" value="1"/>
</dbReference>
<keyword evidence="6 15" id="KW-0436">Ligase</keyword>
<feature type="domain" description="TRNA-binding" evidence="17">
    <location>
        <begin position="47"/>
        <end position="158"/>
    </location>
</feature>
<dbReference type="GO" id="GO:0000287">
    <property type="term" value="F:magnesium ion binding"/>
    <property type="evidence" value="ECO:0007669"/>
    <property type="project" value="UniProtKB-UniRule"/>
</dbReference>
<feature type="binding site" evidence="15">
    <location>
        <position position="484"/>
    </location>
    <ligand>
        <name>Mg(2+)</name>
        <dbReference type="ChEBI" id="CHEBI:18420"/>
        <note>shared with alpha subunit</note>
    </ligand>
</feature>
<dbReference type="STRING" id="243061.AWC25_23145"/>
<comment type="catalytic activity">
    <reaction evidence="14 15">
        <text>tRNA(Phe) + L-phenylalanine + ATP = L-phenylalanyl-tRNA(Phe) + AMP + diphosphate + H(+)</text>
        <dbReference type="Rhea" id="RHEA:19413"/>
        <dbReference type="Rhea" id="RHEA-COMP:9668"/>
        <dbReference type="Rhea" id="RHEA-COMP:9699"/>
        <dbReference type="ChEBI" id="CHEBI:15378"/>
        <dbReference type="ChEBI" id="CHEBI:30616"/>
        <dbReference type="ChEBI" id="CHEBI:33019"/>
        <dbReference type="ChEBI" id="CHEBI:58095"/>
        <dbReference type="ChEBI" id="CHEBI:78442"/>
        <dbReference type="ChEBI" id="CHEBI:78531"/>
        <dbReference type="ChEBI" id="CHEBI:456215"/>
        <dbReference type="EC" id="6.1.1.20"/>
    </reaction>
</comment>
<dbReference type="SMART" id="SM00896">
    <property type="entry name" value="FDX-ACB"/>
    <property type="match status" value="1"/>
</dbReference>
<dbReference type="SMART" id="SM00873">
    <property type="entry name" value="B3_4"/>
    <property type="match status" value="1"/>
</dbReference>
<dbReference type="PANTHER" id="PTHR10947:SF0">
    <property type="entry name" value="PHENYLALANINE--TRNA LIGASE BETA SUBUNIT"/>
    <property type="match status" value="1"/>
</dbReference>
<evidence type="ECO:0000256" key="16">
    <source>
        <dbReference type="PROSITE-ProRule" id="PRU00209"/>
    </source>
</evidence>
<feature type="binding site" evidence="15">
    <location>
        <position position="480"/>
    </location>
    <ligand>
        <name>Mg(2+)</name>
        <dbReference type="ChEBI" id="CHEBI:18420"/>
        <note>shared with alpha subunit</note>
    </ligand>
</feature>
<dbReference type="Pfam" id="PF03147">
    <property type="entry name" value="FDX-ACB"/>
    <property type="match status" value="1"/>
</dbReference>
<evidence type="ECO:0000256" key="11">
    <source>
        <dbReference type="ARBA" id="ARBA00022884"/>
    </source>
</evidence>
<dbReference type="PROSITE" id="PS51483">
    <property type="entry name" value="B5"/>
    <property type="match status" value="1"/>
</dbReference>
<dbReference type="CDD" id="cd00769">
    <property type="entry name" value="PheRS_beta_core"/>
    <property type="match status" value="1"/>
</dbReference>
<dbReference type="InterPro" id="IPR005147">
    <property type="entry name" value="tRNA_synthase_B5-dom"/>
</dbReference>
<dbReference type="SUPFAM" id="SSF54991">
    <property type="entry name" value="Anticodon-binding domain of PheRS"/>
    <property type="match status" value="1"/>
</dbReference>
<evidence type="ECO:0000256" key="15">
    <source>
        <dbReference type="HAMAP-Rule" id="MF_00283"/>
    </source>
</evidence>
<dbReference type="InterPro" id="IPR045864">
    <property type="entry name" value="aa-tRNA-synth_II/BPL/LPL"/>
</dbReference>
<dbReference type="PANTHER" id="PTHR10947">
    <property type="entry name" value="PHENYLALANYL-TRNA SYNTHETASE BETA CHAIN AND LEUCINE-RICH REPEAT-CONTAINING PROTEIN 47"/>
    <property type="match status" value="1"/>
</dbReference>
<keyword evidence="5 16" id="KW-0820">tRNA-binding</keyword>
<dbReference type="GO" id="GO:0006432">
    <property type="term" value="P:phenylalanyl-tRNA aminoacylation"/>
    <property type="evidence" value="ECO:0007669"/>
    <property type="project" value="UniProtKB-UniRule"/>
</dbReference>
<evidence type="ECO:0000313" key="21">
    <source>
        <dbReference type="Proteomes" id="UP000094224"/>
    </source>
</evidence>
<dbReference type="FunFam" id="2.40.50.140:FF:000045">
    <property type="entry name" value="Phenylalanine--tRNA ligase beta subunit"/>
    <property type="match status" value="1"/>
</dbReference>
<feature type="domain" description="B5" evidence="19">
    <location>
        <begin position="421"/>
        <end position="496"/>
    </location>
</feature>
<keyword evidence="12 15" id="KW-0648">Protein biosynthesis</keyword>
<evidence type="ECO:0000256" key="12">
    <source>
        <dbReference type="ARBA" id="ARBA00022917"/>
    </source>
</evidence>
<evidence type="ECO:0000256" key="14">
    <source>
        <dbReference type="ARBA" id="ARBA00049255"/>
    </source>
</evidence>
<accession>A0A1E3SX25</accession>
<dbReference type="InterPro" id="IPR012340">
    <property type="entry name" value="NA-bd_OB-fold"/>
</dbReference>
<dbReference type="Gene3D" id="3.30.70.380">
    <property type="entry name" value="Ferrodoxin-fold anticodon-binding domain"/>
    <property type="match status" value="1"/>
</dbReference>
<dbReference type="InterPro" id="IPR005146">
    <property type="entry name" value="B3/B4_tRNA-bd"/>
</dbReference>
<sequence length="838" mass="87914">MRIPYSWLREVLNAGALGAPAWDPGPDEVEQTLVRIGHEVEDVVGLGPVDGPLTVGRVTAIEELAGFKKPIRACLVAVGADADREIVCGATNFTVGDLVVVALPGTTLPGDFVITTRKTYGRTSDGMICSAAELGLGADHSGILVLPPGTAEPGAAAAEVLGLDDVVFDLAITPDRGYCMSVRGVARELACAYDLDFVDPASEAVVKPLPADGEAWPLTVQAETGVRRFALRPVTGIDPAAVSPWWLQRRLLLAGIRATSPAVDATNYVMLELGHPMHAHDRNRITGGFAVRCARPGETVVTLDDVERKLDPADVLIVDDVATTAIGGVMGAASTEVRADSTDVLLEAAVWDPAAVSRTQRRLHLPSEAARRYERSVDPAISVAALDRCAALLADIAGGTVSPTLTDWRGDPPVGTAADDWAGAPITIAIDLPDRVAGVSYPPGTAARRLAQIGAAVDTSGDVLTVTPPSWRPDLLQPADLVEEVLRLEGLEIVPSVLPQAPAGRGLTAVQKRRRAIGKALAQSGFVEILPTPFLPAGVFDLWGLPAEDPRRTTTRVLNPLDADRPELASTLLPGLLEALSRNVSRGLVNAALYAIAQVVQPTAHTRGIELIPVDRRPTDAEIATLDASLPRQPQHVAAVLAGLREPRGPWGPGRAVDAADALEAVRTIARAGGIDVSLRAAQHLPWHPGRCAEVLVGQTVVGHAGQLHPAVIERAGLPRGTCALELNLDALPVTLSLPAPRVSPFPAVFQDLSLVVAAQVPAQAVADAVRAGAGELLEDLQLFDVFTGPQIGEGRKSLTFALRFRAPDRTLTEDDASAARDAAVRRAAAAVGAELRA</sequence>
<evidence type="ECO:0000259" key="17">
    <source>
        <dbReference type="PROSITE" id="PS50886"/>
    </source>
</evidence>
<dbReference type="Proteomes" id="UP000094224">
    <property type="component" value="Unassembled WGS sequence"/>
</dbReference>
<dbReference type="Pfam" id="PF01588">
    <property type="entry name" value="tRNA_bind"/>
    <property type="match status" value="1"/>
</dbReference>
<dbReference type="InterPro" id="IPR002547">
    <property type="entry name" value="tRNA-bd_dom"/>
</dbReference>
<dbReference type="Gene3D" id="3.50.40.10">
    <property type="entry name" value="Phenylalanyl-trna Synthetase, Chain B, domain 3"/>
    <property type="match status" value="1"/>
</dbReference>
<dbReference type="Gene3D" id="3.30.930.10">
    <property type="entry name" value="Bira Bifunctional Protein, Domain 2"/>
    <property type="match status" value="1"/>
</dbReference>
<evidence type="ECO:0000256" key="2">
    <source>
        <dbReference type="ARBA" id="ARBA00008653"/>
    </source>
</evidence>
<dbReference type="SUPFAM" id="SSF56037">
    <property type="entry name" value="PheT/TilS domain"/>
    <property type="match status" value="1"/>
</dbReference>
<dbReference type="Pfam" id="PF03483">
    <property type="entry name" value="B3_4"/>
    <property type="match status" value="1"/>
</dbReference>
<comment type="similarity">
    <text evidence="2 15">Belongs to the phenylalanyl-tRNA synthetase beta subunit family. Type 1 subfamily.</text>
</comment>
<dbReference type="InterPro" id="IPR009061">
    <property type="entry name" value="DNA-bd_dom_put_sf"/>
</dbReference>
<dbReference type="NCBIfam" id="TIGR00472">
    <property type="entry name" value="pheT_bact"/>
    <property type="match status" value="1"/>
</dbReference>
<dbReference type="SUPFAM" id="SSF50249">
    <property type="entry name" value="Nucleic acid-binding proteins"/>
    <property type="match status" value="1"/>
</dbReference>
<comment type="cofactor">
    <cofactor evidence="15">
        <name>Mg(2+)</name>
        <dbReference type="ChEBI" id="CHEBI:18420"/>
    </cofactor>
    <text evidence="15">Binds 2 magnesium ions per tetramer.</text>
</comment>
<keyword evidence="7 15" id="KW-0479">Metal-binding</keyword>
<dbReference type="EC" id="6.1.1.20" evidence="15"/>
<protein>
    <recommendedName>
        <fullName evidence="15">Phenylalanine--tRNA ligase beta subunit</fullName>
        <ecNumber evidence="15">6.1.1.20</ecNumber>
    </recommendedName>
    <alternativeName>
        <fullName evidence="15">Phenylalanyl-tRNA synthetase beta subunit</fullName>
        <shortName evidence="15">PheRS</shortName>
    </alternativeName>
</protein>
<dbReference type="SMART" id="SM00874">
    <property type="entry name" value="B5"/>
    <property type="match status" value="1"/>
</dbReference>
<dbReference type="HAMAP" id="MF_00283">
    <property type="entry name" value="Phe_tRNA_synth_beta1"/>
    <property type="match status" value="1"/>
</dbReference>
<evidence type="ECO:0000256" key="1">
    <source>
        <dbReference type="ARBA" id="ARBA00004496"/>
    </source>
</evidence>
<comment type="caution">
    <text evidence="20">The sequence shown here is derived from an EMBL/GenBank/DDBJ whole genome shotgun (WGS) entry which is preliminary data.</text>
</comment>
<dbReference type="GO" id="GO:0009328">
    <property type="term" value="C:phenylalanine-tRNA ligase complex"/>
    <property type="evidence" value="ECO:0007669"/>
    <property type="project" value="TreeGrafter"/>
</dbReference>
<comment type="subcellular location">
    <subcellularLocation>
        <location evidence="1 15">Cytoplasm</location>
    </subcellularLocation>
</comment>
<keyword evidence="13 15" id="KW-0030">Aminoacyl-tRNA synthetase</keyword>
<keyword evidence="9 15" id="KW-0067">ATP-binding</keyword>
<dbReference type="InterPro" id="IPR036690">
    <property type="entry name" value="Fdx_antiC-bd_sf"/>
</dbReference>
<keyword evidence="4 15" id="KW-0963">Cytoplasm</keyword>
<dbReference type="GO" id="GO:0000049">
    <property type="term" value="F:tRNA binding"/>
    <property type="evidence" value="ECO:0007669"/>
    <property type="project" value="UniProtKB-UniRule"/>
</dbReference>
<evidence type="ECO:0000256" key="6">
    <source>
        <dbReference type="ARBA" id="ARBA00022598"/>
    </source>
</evidence>
<comment type="subunit">
    <text evidence="3 15">Tetramer of two alpha and two beta subunits.</text>
</comment>
<keyword evidence="11 16" id="KW-0694">RNA-binding</keyword>
<name>A0A1E3SX25_9MYCO</name>
<dbReference type="Pfam" id="PF17759">
    <property type="entry name" value="tRNA_synthFbeta"/>
    <property type="match status" value="1"/>
</dbReference>
<dbReference type="FunFam" id="3.30.70.380:FF:000001">
    <property type="entry name" value="Phenylalanine--tRNA ligase beta subunit"/>
    <property type="match status" value="1"/>
</dbReference>
<evidence type="ECO:0000256" key="10">
    <source>
        <dbReference type="ARBA" id="ARBA00022842"/>
    </source>
</evidence>
<evidence type="ECO:0000256" key="4">
    <source>
        <dbReference type="ARBA" id="ARBA00022490"/>
    </source>
</evidence>
<dbReference type="RefSeq" id="WP_069400369.1">
    <property type="nucleotide sequence ID" value="NZ_JACKTB010000097.1"/>
</dbReference>
<keyword evidence="8 15" id="KW-0547">Nucleotide-binding</keyword>
<reference evidence="21" key="1">
    <citation type="submission" date="2016-09" db="EMBL/GenBank/DDBJ databases">
        <authorList>
            <person name="Greninger A.L."/>
            <person name="Jerome K.R."/>
            <person name="Mcnair B."/>
            <person name="Wallis C."/>
            <person name="Fang F."/>
        </authorList>
    </citation>
    <scope>NUCLEOTIDE SEQUENCE [LARGE SCALE GENOMIC DNA]</scope>
    <source>
        <strain evidence="21">BC1_M4</strain>
    </source>
</reference>
<dbReference type="SUPFAM" id="SSF46955">
    <property type="entry name" value="Putative DNA-binding domain"/>
    <property type="match status" value="1"/>
</dbReference>
<dbReference type="InterPro" id="IPR005121">
    <property type="entry name" value="Fdx_antiC-bd"/>
</dbReference>